<comment type="caution">
    <text evidence="1">The sequence shown here is derived from an EMBL/GenBank/DDBJ whole genome shotgun (WGS) entry which is preliminary data.</text>
</comment>
<evidence type="ECO:0000313" key="2">
    <source>
        <dbReference type="Proteomes" id="UP001499930"/>
    </source>
</evidence>
<gene>
    <name evidence="1" type="ORF">GCM10017559_07970</name>
</gene>
<organism evidence="1 2">
    <name type="scientific">Streptosporangium longisporum</name>
    <dbReference type="NCBI Taxonomy" id="46187"/>
    <lineage>
        <taxon>Bacteria</taxon>
        <taxon>Bacillati</taxon>
        <taxon>Actinomycetota</taxon>
        <taxon>Actinomycetes</taxon>
        <taxon>Streptosporangiales</taxon>
        <taxon>Streptosporangiaceae</taxon>
        <taxon>Streptosporangium</taxon>
    </lineage>
</organism>
<sequence length="71" mass="7858">MTNLILATLALAGIGLDLTRQLLIAVGELAPDPDVEAALHAHRALADQLPVRDSLEHIQARTTSRRWKPWR</sequence>
<evidence type="ECO:0000313" key="1">
    <source>
        <dbReference type="EMBL" id="GAA2990380.1"/>
    </source>
</evidence>
<keyword evidence="2" id="KW-1185">Reference proteome</keyword>
<accession>A0ABN3XRI0</accession>
<name>A0ABN3XRI0_9ACTN</name>
<proteinExistence type="predicted"/>
<dbReference type="RefSeq" id="WP_344888379.1">
    <property type="nucleotide sequence ID" value="NZ_BAAAWD010000004.1"/>
</dbReference>
<dbReference type="EMBL" id="BAAAWD010000004">
    <property type="protein sequence ID" value="GAA2990380.1"/>
    <property type="molecule type" value="Genomic_DNA"/>
</dbReference>
<dbReference type="Proteomes" id="UP001499930">
    <property type="component" value="Unassembled WGS sequence"/>
</dbReference>
<protein>
    <submittedName>
        <fullName evidence="1">Uncharacterized protein</fullName>
    </submittedName>
</protein>
<reference evidence="1 2" key="1">
    <citation type="journal article" date="2019" name="Int. J. Syst. Evol. Microbiol.">
        <title>The Global Catalogue of Microorganisms (GCM) 10K type strain sequencing project: providing services to taxonomists for standard genome sequencing and annotation.</title>
        <authorList>
            <consortium name="The Broad Institute Genomics Platform"/>
            <consortium name="The Broad Institute Genome Sequencing Center for Infectious Disease"/>
            <person name="Wu L."/>
            <person name="Ma J."/>
        </authorList>
    </citation>
    <scope>NUCLEOTIDE SEQUENCE [LARGE SCALE GENOMIC DNA]</scope>
    <source>
        <strain evidence="1 2">JCM 3106</strain>
    </source>
</reference>